<protein>
    <submittedName>
        <fullName evidence="1">Uncharacterized protein</fullName>
    </submittedName>
</protein>
<name>A0ABQ7Y4A1_BRANA</name>
<dbReference type="Proteomes" id="UP000824890">
    <property type="component" value="Unassembled WGS sequence"/>
</dbReference>
<evidence type="ECO:0000313" key="1">
    <source>
        <dbReference type="EMBL" id="KAH0863012.1"/>
    </source>
</evidence>
<comment type="caution">
    <text evidence="1">The sequence shown here is derived from an EMBL/GenBank/DDBJ whole genome shotgun (WGS) entry which is preliminary data.</text>
</comment>
<keyword evidence="2" id="KW-1185">Reference proteome</keyword>
<evidence type="ECO:0000313" key="2">
    <source>
        <dbReference type="Proteomes" id="UP000824890"/>
    </source>
</evidence>
<proteinExistence type="predicted"/>
<reference evidence="1 2" key="1">
    <citation type="submission" date="2021-05" db="EMBL/GenBank/DDBJ databases">
        <title>Genome Assembly of Synthetic Allotetraploid Brassica napus Reveals Homoeologous Exchanges between Subgenomes.</title>
        <authorList>
            <person name="Davis J.T."/>
        </authorList>
    </citation>
    <scope>NUCLEOTIDE SEQUENCE [LARGE SCALE GENOMIC DNA]</scope>
    <source>
        <strain evidence="2">cv. Da-Ae</strain>
        <tissue evidence="1">Seedling</tissue>
    </source>
</reference>
<feature type="non-terminal residue" evidence="1">
    <location>
        <position position="108"/>
    </location>
</feature>
<dbReference type="EMBL" id="JAGKQM010000018">
    <property type="protein sequence ID" value="KAH0863012.1"/>
    <property type="molecule type" value="Genomic_DNA"/>
</dbReference>
<gene>
    <name evidence="1" type="ORF">HID58_080223</name>
</gene>
<accession>A0ABQ7Y4A1</accession>
<sequence length="108" mass="12057">MFIAESPKTDKPTRLDDAICPEKNELREEKLPLKAEKERTESLVPSSGLMAQIPAPFGEDKTAANLSDYGYMPVWHYLPRSVRDISCDQDNSCLLLKLSAASILFGNQ</sequence>
<organism evidence="1 2">
    <name type="scientific">Brassica napus</name>
    <name type="common">Rape</name>
    <dbReference type="NCBI Taxonomy" id="3708"/>
    <lineage>
        <taxon>Eukaryota</taxon>
        <taxon>Viridiplantae</taxon>
        <taxon>Streptophyta</taxon>
        <taxon>Embryophyta</taxon>
        <taxon>Tracheophyta</taxon>
        <taxon>Spermatophyta</taxon>
        <taxon>Magnoliopsida</taxon>
        <taxon>eudicotyledons</taxon>
        <taxon>Gunneridae</taxon>
        <taxon>Pentapetalae</taxon>
        <taxon>rosids</taxon>
        <taxon>malvids</taxon>
        <taxon>Brassicales</taxon>
        <taxon>Brassicaceae</taxon>
        <taxon>Brassiceae</taxon>
        <taxon>Brassica</taxon>
    </lineage>
</organism>